<gene>
    <name evidence="1" type="ORF">SAMN02982917_0144</name>
</gene>
<dbReference type="Proteomes" id="UP000192936">
    <property type="component" value="Unassembled WGS sequence"/>
</dbReference>
<dbReference type="PANTHER" id="PTHR31793">
    <property type="entry name" value="4-HYDROXYBENZOYL-COA THIOESTERASE FAMILY MEMBER"/>
    <property type="match status" value="1"/>
</dbReference>
<accession>A0A1X7HQX6</accession>
<dbReference type="PANTHER" id="PTHR31793:SF24">
    <property type="entry name" value="LONG-CHAIN ACYL-COA THIOESTERASE FADM"/>
    <property type="match status" value="1"/>
</dbReference>
<reference evidence="1 2" key="1">
    <citation type="submission" date="2017-04" db="EMBL/GenBank/DDBJ databases">
        <authorList>
            <person name="Afonso C.L."/>
            <person name="Miller P.J."/>
            <person name="Scott M.A."/>
            <person name="Spackman E."/>
            <person name="Goraichik I."/>
            <person name="Dimitrov K.M."/>
            <person name="Suarez D.L."/>
            <person name="Swayne D.E."/>
        </authorList>
    </citation>
    <scope>NUCLEOTIDE SEQUENCE [LARGE SCALE GENOMIC DNA]</scope>
    <source>
        <strain evidence="1 2">A2P</strain>
    </source>
</reference>
<name>A0A1X7HQX6_9PROT</name>
<dbReference type="AlphaFoldDB" id="A0A1X7HQX6"/>
<dbReference type="SUPFAM" id="SSF54637">
    <property type="entry name" value="Thioesterase/thiol ester dehydrase-isomerase"/>
    <property type="match status" value="1"/>
</dbReference>
<dbReference type="GO" id="GO:0047617">
    <property type="term" value="F:fatty acyl-CoA hydrolase activity"/>
    <property type="evidence" value="ECO:0007669"/>
    <property type="project" value="TreeGrafter"/>
</dbReference>
<dbReference type="EMBL" id="FXAK01000010">
    <property type="protein sequence ID" value="SMF91188.1"/>
    <property type="molecule type" value="Genomic_DNA"/>
</dbReference>
<evidence type="ECO:0000313" key="1">
    <source>
        <dbReference type="EMBL" id="SMF91188.1"/>
    </source>
</evidence>
<dbReference type="InterPro" id="IPR050563">
    <property type="entry name" value="4-hydroxybenzoyl-CoA_TE"/>
</dbReference>
<dbReference type="Gene3D" id="3.10.129.10">
    <property type="entry name" value="Hotdog Thioesterase"/>
    <property type="match status" value="1"/>
</dbReference>
<dbReference type="CDD" id="cd00586">
    <property type="entry name" value="4HBT"/>
    <property type="match status" value="1"/>
</dbReference>
<proteinExistence type="predicted"/>
<sequence>MHEYSERPRRAVDDPSHRPLPPGCFRVQRPIRFSHCDPAGIVYFPVYFDMFNGAVEDWFTQGLDIDYATMILQRRLGLPIVHAECDFVIPSRMGDTLTLGVLLERLGRSSLRLRINGEHEGQVRLSGSLTVVTTSLDDFAAVPIPDDIRAAMQRYQAGCEV</sequence>
<dbReference type="Pfam" id="PF13279">
    <property type="entry name" value="4HBT_2"/>
    <property type="match status" value="1"/>
</dbReference>
<protein>
    <submittedName>
        <fullName evidence="1">4-hydroxybenzoyl-CoA thioesterase</fullName>
    </submittedName>
</protein>
<dbReference type="InterPro" id="IPR029069">
    <property type="entry name" value="HotDog_dom_sf"/>
</dbReference>
<evidence type="ECO:0000313" key="2">
    <source>
        <dbReference type="Proteomes" id="UP000192936"/>
    </source>
</evidence>
<dbReference type="STRING" id="286727.SAMN02982917_0144"/>
<organism evidence="1 2">
    <name type="scientific">Azospirillum oryzae</name>
    <dbReference type="NCBI Taxonomy" id="286727"/>
    <lineage>
        <taxon>Bacteria</taxon>
        <taxon>Pseudomonadati</taxon>
        <taxon>Pseudomonadota</taxon>
        <taxon>Alphaproteobacteria</taxon>
        <taxon>Rhodospirillales</taxon>
        <taxon>Azospirillaceae</taxon>
        <taxon>Azospirillum</taxon>
    </lineage>
</organism>
<dbReference type="RefSeq" id="WP_244561050.1">
    <property type="nucleotide sequence ID" value="NZ_FXAK01000010.1"/>
</dbReference>